<dbReference type="PANTHER" id="PTHR45737">
    <property type="entry name" value="VON WILLEBRAND FACTOR A DOMAIN-CONTAINING PROTEIN 5A"/>
    <property type="match status" value="1"/>
</dbReference>
<feature type="region of interest" description="Disordered" evidence="1">
    <location>
        <begin position="449"/>
        <end position="477"/>
    </location>
</feature>
<evidence type="ECO:0000256" key="1">
    <source>
        <dbReference type="SAM" id="MobiDB-lite"/>
    </source>
</evidence>
<dbReference type="Proteomes" id="UP000612055">
    <property type="component" value="Unassembled WGS sequence"/>
</dbReference>
<evidence type="ECO:0000313" key="5">
    <source>
        <dbReference type="Proteomes" id="UP000612055"/>
    </source>
</evidence>
<dbReference type="Gene3D" id="3.40.50.410">
    <property type="entry name" value="von Willebrand factor, type A domain"/>
    <property type="match status" value="1"/>
</dbReference>
<reference evidence="4" key="1">
    <citation type="journal article" date="2020" name="bioRxiv">
        <title>Comparative genomics of Chlamydomonas.</title>
        <authorList>
            <person name="Craig R.J."/>
            <person name="Hasan A.R."/>
            <person name="Ness R.W."/>
            <person name="Keightley P.D."/>
        </authorList>
    </citation>
    <scope>NUCLEOTIDE SEQUENCE</scope>
    <source>
        <strain evidence="4">CCAP 11/70</strain>
    </source>
</reference>
<feature type="domain" description="VIT" evidence="3">
    <location>
        <begin position="17"/>
        <end position="147"/>
    </location>
</feature>
<dbReference type="SUPFAM" id="SSF53300">
    <property type="entry name" value="vWA-like"/>
    <property type="match status" value="1"/>
</dbReference>
<dbReference type="InterPro" id="IPR013694">
    <property type="entry name" value="VIT"/>
</dbReference>
<sequence>MSIDVGDWLSEPGSAPKEPCGLFVKDKKVSVPLRRRDVTATIHADACFADTTETLSYVADEDCTAVFRFPLPPRAAVYRFRAVMGDNEVVTRVKPRSEAREEYQLAVSQGHSAVHMSQHEKGASVFEVSLGNLEAHSEVSVEFGYLRLLDSFGGTLEWVHTATWVPPYVGSAGDAAEGVDKVVASLPTFAAKVSYSLSYKVSVLGSVRSVESPEPVTVTKPAPEGGAQGPGAWQVALAESVADPSKDLTLLIEMEPAAARRSSLRAQRTPASRPGDPRTVVLASFVPPLPEPGSARPALRKEIWFVVDCSGSMGGSPIAQAREAALFFVRDLPVDSGVRFNVTCFGSSHKSLYDSCRPYDSATEKQAVPWIQQHVQADMGGTEILATLKHVYDSPVTPGYTREIIFLTDGGISGHEEQAVYDLISSGSSGRPRGKVVSAIQNVFKAIGDRVGSKPKPPAANGDGTPEGPAEATAEAPGADVASRTHVLCLGIGHGVHRGLLDGMASRSAGAVAYVVDDEAIAAKTAFLKKAAIAQGAAMRPRLLARGALVKTAPHVLPQRVFAGEPLHVLCEVLSCEPDATLELTADFCDGAAPASAPAKLQLSLPLGPVVGGGAAVEEGQALPVLHAMAYIGSLMAGTSPLHVLPDGSPQASPPSADLVKEAVVRLAVAEHLVTPHTSAVGVALRRDPADPAAAANVVEVPLQLPHGRSLWGTHDGMPQAQAQAQPMMACMAFGAAPPCPPGGGGAPPRMMLFGAAPAPAAAPMMSFGAVGSARCRASSGRGGGFGGGGGPPMRRTCGTPVPSDAQDLACASAVPACATPPPPPAYAQDDEDEAEGGAGGLFDEAVCTERMREAAPPSSMLKKKEKKSAAKGKKAQFDSADWSLSRSAPEKADVEAADMDVEMAEVVKEQAEEKGSPGRLSGSALLAHLNLSRTTEGFWRASPGLAAALGLPAELLTSAAAAAGGGGRPMAGAAALRPAGLSDDAWATVVVLACLRRSLPGQRSVWGDMEAKALAWLDGCWPEGGRSMGSTVLALAKEVPEAA</sequence>
<dbReference type="Pfam" id="PF08487">
    <property type="entry name" value="VIT"/>
    <property type="match status" value="1"/>
</dbReference>
<feature type="domain" description="VWFA" evidence="2">
    <location>
        <begin position="302"/>
        <end position="531"/>
    </location>
</feature>
<dbReference type="PANTHER" id="PTHR45737:SF6">
    <property type="entry name" value="VON WILLEBRAND FACTOR A DOMAIN-CONTAINING PROTEIN 5A"/>
    <property type="match status" value="1"/>
</dbReference>
<dbReference type="SMART" id="SM00609">
    <property type="entry name" value="VIT"/>
    <property type="match status" value="1"/>
</dbReference>
<evidence type="ECO:0000313" key="4">
    <source>
        <dbReference type="EMBL" id="KAG2497307.1"/>
    </source>
</evidence>
<dbReference type="Pfam" id="PF13768">
    <property type="entry name" value="VWA_3"/>
    <property type="match status" value="1"/>
</dbReference>
<dbReference type="PROSITE" id="PS51468">
    <property type="entry name" value="VIT"/>
    <property type="match status" value="1"/>
</dbReference>
<dbReference type="EMBL" id="JAEHOE010000015">
    <property type="protein sequence ID" value="KAG2497307.1"/>
    <property type="molecule type" value="Genomic_DNA"/>
</dbReference>
<feature type="compositionally biased region" description="Basic residues" evidence="1">
    <location>
        <begin position="862"/>
        <end position="875"/>
    </location>
</feature>
<dbReference type="SMART" id="SM00327">
    <property type="entry name" value="VWA"/>
    <property type="match status" value="1"/>
</dbReference>
<gene>
    <name evidence="4" type="ORF">HYH03_004890</name>
</gene>
<keyword evidence="5" id="KW-1185">Reference proteome</keyword>
<dbReference type="OrthoDB" id="539169at2759"/>
<dbReference type="InterPro" id="IPR002035">
    <property type="entry name" value="VWF_A"/>
</dbReference>
<evidence type="ECO:0000259" key="3">
    <source>
        <dbReference type="PROSITE" id="PS51468"/>
    </source>
</evidence>
<accession>A0A836C2Y7</accession>
<dbReference type="AlphaFoldDB" id="A0A836C2Y7"/>
<organism evidence="4 5">
    <name type="scientific">Edaphochlamys debaryana</name>
    <dbReference type="NCBI Taxonomy" id="47281"/>
    <lineage>
        <taxon>Eukaryota</taxon>
        <taxon>Viridiplantae</taxon>
        <taxon>Chlorophyta</taxon>
        <taxon>core chlorophytes</taxon>
        <taxon>Chlorophyceae</taxon>
        <taxon>CS clade</taxon>
        <taxon>Chlamydomonadales</taxon>
        <taxon>Chlamydomonadales incertae sedis</taxon>
        <taxon>Edaphochlamys</taxon>
    </lineage>
</organism>
<name>A0A836C2Y7_9CHLO</name>
<proteinExistence type="predicted"/>
<dbReference type="InterPro" id="IPR036465">
    <property type="entry name" value="vWFA_dom_sf"/>
</dbReference>
<comment type="caution">
    <text evidence="4">The sequence shown here is derived from an EMBL/GenBank/DDBJ whole genome shotgun (WGS) entry which is preliminary data.</text>
</comment>
<evidence type="ECO:0000259" key="2">
    <source>
        <dbReference type="PROSITE" id="PS50234"/>
    </source>
</evidence>
<dbReference type="PROSITE" id="PS50234">
    <property type="entry name" value="VWFA"/>
    <property type="match status" value="1"/>
</dbReference>
<protein>
    <submittedName>
        <fullName evidence="4">Uncharacterized protein</fullName>
    </submittedName>
</protein>
<feature type="region of interest" description="Disordered" evidence="1">
    <location>
        <begin position="853"/>
        <end position="892"/>
    </location>
</feature>
<feature type="compositionally biased region" description="Low complexity" evidence="1">
    <location>
        <begin position="464"/>
        <end position="477"/>
    </location>
</feature>